<evidence type="ECO:0000256" key="1">
    <source>
        <dbReference type="ARBA" id="ARBA00009437"/>
    </source>
</evidence>
<dbReference type="PATRIC" id="fig|629262.5.peg.1977"/>
<organism evidence="6 7">
    <name type="scientific">Pseudomonas syringae pv. japonica str. M301072</name>
    <dbReference type="NCBI Taxonomy" id="629262"/>
    <lineage>
        <taxon>Bacteria</taxon>
        <taxon>Pseudomonadati</taxon>
        <taxon>Pseudomonadota</taxon>
        <taxon>Gammaproteobacteria</taxon>
        <taxon>Pseudomonadales</taxon>
        <taxon>Pseudomonadaceae</taxon>
        <taxon>Pseudomonas</taxon>
        <taxon>Pseudomonas syringae</taxon>
    </lineage>
</organism>
<dbReference type="GO" id="GO:0003677">
    <property type="term" value="F:DNA binding"/>
    <property type="evidence" value="ECO:0007669"/>
    <property type="project" value="UniProtKB-KW"/>
</dbReference>
<dbReference type="PRINTS" id="PR00039">
    <property type="entry name" value="HTHLYSR"/>
</dbReference>
<dbReference type="Gene3D" id="1.10.10.10">
    <property type="entry name" value="Winged helix-like DNA-binding domain superfamily/Winged helix DNA-binding domain"/>
    <property type="match status" value="1"/>
</dbReference>
<comment type="similarity">
    <text evidence="1">Belongs to the LysR transcriptional regulatory family.</text>
</comment>
<dbReference type="InterPro" id="IPR050950">
    <property type="entry name" value="HTH-type_LysR_regulators"/>
</dbReference>
<dbReference type="CDD" id="cd08440">
    <property type="entry name" value="PBP2_LTTR_like_4"/>
    <property type="match status" value="1"/>
</dbReference>
<evidence type="ECO:0000256" key="2">
    <source>
        <dbReference type="ARBA" id="ARBA00023015"/>
    </source>
</evidence>
<dbReference type="SUPFAM" id="SSF46785">
    <property type="entry name" value="Winged helix' DNA-binding domain"/>
    <property type="match status" value="1"/>
</dbReference>
<gene>
    <name evidence="6" type="ORF">PSYJA_12050</name>
</gene>
<dbReference type="EMBL" id="AEAH01000561">
    <property type="protein sequence ID" value="EGH29662.1"/>
    <property type="molecule type" value="Genomic_DNA"/>
</dbReference>
<dbReference type="InterPro" id="IPR005119">
    <property type="entry name" value="LysR_subst-bd"/>
</dbReference>
<dbReference type="InterPro" id="IPR036388">
    <property type="entry name" value="WH-like_DNA-bd_sf"/>
</dbReference>
<sequence>MNVKQLRAFLAVAQYLSFAQAGERLNVSQPALSLTIKSLEEDLGGQLLTRTTRNVGLTPEGETLLPLARQLLADWDNTEELLRQRFTLQMGRVSVAAMPSFAGNLLPVALKVFRGRYPRVNVAVHDVINEQVLEMVRHRRVELGIGFEPESNSALSFTPFYMDRFVAVVPRESPLAQRREVTWEELLREDFIALQRPSAVRLLLEQAIEPRHGKLAVAFESHQLSTIGRMVANGLGVSAVPSLCIGQMQELGACCVALGGAADRAAYRPDDACRSQAFNCGSSVARGIDRECSQQSIATITADDFCCVRGRRNLASFLK</sequence>
<dbReference type="Pfam" id="PF00126">
    <property type="entry name" value="HTH_1"/>
    <property type="match status" value="1"/>
</dbReference>
<keyword evidence="3" id="KW-0238">DNA-binding</keyword>
<dbReference type="SUPFAM" id="SSF53850">
    <property type="entry name" value="Periplasmic binding protein-like II"/>
    <property type="match status" value="1"/>
</dbReference>
<accession>F3FHH6</accession>
<comment type="caution">
    <text evidence="6">The sequence shown here is derived from an EMBL/GenBank/DDBJ whole genome shotgun (WGS) entry which is preliminary data.</text>
</comment>
<evidence type="ECO:0000256" key="3">
    <source>
        <dbReference type="ARBA" id="ARBA00023125"/>
    </source>
</evidence>
<protein>
    <submittedName>
        <fullName evidence="6">Regulatory protein, LysR:LysR, substrate-binding</fullName>
    </submittedName>
</protein>
<name>F3FHH6_PSESX</name>
<dbReference type="PANTHER" id="PTHR30419:SF30">
    <property type="entry name" value="LYSR FAMILY TRANSCRIPTIONAL REGULATOR"/>
    <property type="match status" value="1"/>
</dbReference>
<dbReference type="Pfam" id="PF03466">
    <property type="entry name" value="LysR_substrate"/>
    <property type="match status" value="1"/>
</dbReference>
<evidence type="ECO:0000256" key="4">
    <source>
        <dbReference type="ARBA" id="ARBA00023163"/>
    </source>
</evidence>
<dbReference type="InterPro" id="IPR036390">
    <property type="entry name" value="WH_DNA-bd_sf"/>
</dbReference>
<dbReference type="PROSITE" id="PS50931">
    <property type="entry name" value="HTH_LYSR"/>
    <property type="match status" value="1"/>
</dbReference>
<evidence type="ECO:0000313" key="7">
    <source>
        <dbReference type="Proteomes" id="UP000004471"/>
    </source>
</evidence>
<proteinExistence type="inferred from homology"/>
<dbReference type="AlphaFoldDB" id="F3FHH6"/>
<feature type="domain" description="HTH lysR-type" evidence="5">
    <location>
        <begin position="1"/>
        <end position="58"/>
    </location>
</feature>
<dbReference type="Gene3D" id="3.40.190.290">
    <property type="match status" value="1"/>
</dbReference>
<dbReference type="GO" id="GO:0003700">
    <property type="term" value="F:DNA-binding transcription factor activity"/>
    <property type="evidence" value="ECO:0007669"/>
    <property type="project" value="InterPro"/>
</dbReference>
<evidence type="ECO:0000313" key="6">
    <source>
        <dbReference type="EMBL" id="EGH29662.1"/>
    </source>
</evidence>
<evidence type="ECO:0000259" key="5">
    <source>
        <dbReference type="PROSITE" id="PS50931"/>
    </source>
</evidence>
<dbReference type="HOGENOM" id="CLU_039613_6_0_6"/>
<dbReference type="InterPro" id="IPR000847">
    <property type="entry name" value="LysR_HTH_N"/>
</dbReference>
<dbReference type="PANTHER" id="PTHR30419">
    <property type="entry name" value="HTH-TYPE TRANSCRIPTIONAL REGULATOR YBHD"/>
    <property type="match status" value="1"/>
</dbReference>
<dbReference type="Proteomes" id="UP000004471">
    <property type="component" value="Unassembled WGS sequence"/>
</dbReference>
<dbReference type="GO" id="GO:0005829">
    <property type="term" value="C:cytosol"/>
    <property type="evidence" value="ECO:0007669"/>
    <property type="project" value="TreeGrafter"/>
</dbReference>
<dbReference type="FunFam" id="1.10.10.10:FF:000001">
    <property type="entry name" value="LysR family transcriptional regulator"/>
    <property type="match status" value="1"/>
</dbReference>
<reference evidence="6 7" key="1">
    <citation type="journal article" date="2011" name="PLoS Pathog.">
        <title>Dynamic evolution of pathogenicity revealed by sequencing and comparative genomics of 19 Pseudomonas syringae isolates.</title>
        <authorList>
            <person name="Baltrus D.A."/>
            <person name="Nishimura M.T."/>
            <person name="Romanchuk A."/>
            <person name="Chang J.H."/>
            <person name="Mukhtar M.S."/>
            <person name="Cherkis K."/>
            <person name="Roach J."/>
            <person name="Grant S.R."/>
            <person name="Jones C.D."/>
            <person name="Dangl J.L."/>
        </authorList>
    </citation>
    <scope>NUCLEOTIDE SEQUENCE [LARGE SCALE GENOMIC DNA]</scope>
    <source>
        <strain evidence="7">M301072PT</strain>
    </source>
</reference>
<keyword evidence="4" id="KW-0804">Transcription</keyword>
<keyword evidence="2" id="KW-0805">Transcription regulation</keyword>